<dbReference type="PROSITE" id="PS50887">
    <property type="entry name" value="GGDEF"/>
    <property type="match status" value="1"/>
</dbReference>
<dbReference type="InterPro" id="IPR003018">
    <property type="entry name" value="GAF"/>
</dbReference>
<name>A0A098R1T2_9SPIO</name>
<feature type="domain" description="GGDEF" evidence="4">
    <location>
        <begin position="342"/>
        <end position="474"/>
    </location>
</feature>
<dbReference type="RefSeq" id="WP_037546928.1">
    <property type="nucleotide sequence ID" value="NZ_JNUP01000049.1"/>
</dbReference>
<dbReference type="EMBL" id="JNUP01000049">
    <property type="protein sequence ID" value="KGE72672.1"/>
    <property type="molecule type" value="Genomic_DNA"/>
</dbReference>
<feature type="domain" description="PAS" evidence="3">
    <location>
        <begin position="49"/>
        <end position="85"/>
    </location>
</feature>
<dbReference type="InterPro" id="IPR013655">
    <property type="entry name" value="PAS_fold_3"/>
</dbReference>
<evidence type="ECO:0000259" key="3">
    <source>
        <dbReference type="PROSITE" id="PS50112"/>
    </source>
</evidence>
<dbReference type="GO" id="GO:0005886">
    <property type="term" value="C:plasma membrane"/>
    <property type="evidence" value="ECO:0007669"/>
    <property type="project" value="TreeGrafter"/>
</dbReference>
<dbReference type="FunFam" id="3.30.70.270:FF:000001">
    <property type="entry name" value="Diguanylate cyclase domain protein"/>
    <property type="match status" value="1"/>
</dbReference>
<dbReference type="InterPro" id="IPR000014">
    <property type="entry name" value="PAS"/>
</dbReference>
<dbReference type="STRING" id="1480694.DC28_06365"/>
<protein>
    <recommendedName>
        <fullName evidence="1">diguanylate cyclase</fullName>
        <ecNumber evidence="1">2.7.7.65</ecNumber>
    </recommendedName>
</protein>
<dbReference type="AlphaFoldDB" id="A0A098R1T2"/>
<dbReference type="InterPro" id="IPR043128">
    <property type="entry name" value="Rev_trsase/Diguanyl_cyclase"/>
</dbReference>
<dbReference type="InterPro" id="IPR050469">
    <property type="entry name" value="Diguanylate_Cyclase"/>
</dbReference>
<comment type="catalytic activity">
    <reaction evidence="2">
        <text>2 GTP = 3',3'-c-di-GMP + 2 diphosphate</text>
        <dbReference type="Rhea" id="RHEA:24898"/>
        <dbReference type="ChEBI" id="CHEBI:33019"/>
        <dbReference type="ChEBI" id="CHEBI:37565"/>
        <dbReference type="ChEBI" id="CHEBI:58805"/>
        <dbReference type="EC" id="2.7.7.65"/>
    </reaction>
</comment>
<dbReference type="Gene3D" id="3.30.450.20">
    <property type="entry name" value="PAS domain"/>
    <property type="match status" value="1"/>
</dbReference>
<dbReference type="Gene3D" id="3.30.450.40">
    <property type="match status" value="1"/>
</dbReference>
<accession>A0A098R1T2</accession>
<dbReference type="PANTHER" id="PTHR45138">
    <property type="entry name" value="REGULATORY COMPONENTS OF SENSORY TRANSDUCTION SYSTEM"/>
    <property type="match status" value="1"/>
</dbReference>
<dbReference type="GO" id="GO:0043709">
    <property type="term" value="P:cell adhesion involved in single-species biofilm formation"/>
    <property type="evidence" value="ECO:0007669"/>
    <property type="project" value="TreeGrafter"/>
</dbReference>
<dbReference type="InterPro" id="IPR029016">
    <property type="entry name" value="GAF-like_dom_sf"/>
</dbReference>
<dbReference type="CDD" id="cd01949">
    <property type="entry name" value="GGDEF"/>
    <property type="match status" value="1"/>
</dbReference>
<dbReference type="NCBIfam" id="TIGR00254">
    <property type="entry name" value="GGDEF"/>
    <property type="match status" value="1"/>
</dbReference>
<keyword evidence="6" id="KW-1185">Reference proteome</keyword>
<sequence>MAPREQKDNSPYHLFFTEPELQQALSEVGVFITEYATGRTFASDVWTSMGLPDRDIKSHEGWLDLVHPEDRPRVEEATRRALSGESRIFDEMFRMRDARDEYHWIYNRGRTVGRLPDGRAAYYIGSDADVSRLKEMELQLERDLQELETLQEIVRVIGSSLDLQETITHILEHTRRLIPYDTASLQILEKDHTRVVGSFGFKNPRAVNQLTIPFPKKNSLSTRAIQEKHPMATNNLSRDFPSFTYMKEERPILSWMGIPLIRGGEVIGLLTLDSTTPDTYQQRHMHLAGIVADHIAIALENARLHDKTYQLAMSDPLTGLGSRHRLHIEGRLLYETARRSEHPLSVLMIDLDFFKQVNDTHGHGVGDKVLIRLANLWQQEMRTTDLLCRLGGEEFVAVLPETPGSEAGALAERLRSLSAGLNQPELGAPVPISIGVAELSQDPVLSLDTLISRADQALYQAKNSGRNRVAIFGQNDYP</sequence>
<dbReference type="SUPFAM" id="SSF55785">
    <property type="entry name" value="PYP-like sensor domain (PAS domain)"/>
    <property type="match status" value="1"/>
</dbReference>
<proteinExistence type="predicted"/>
<dbReference type="Pfam" id="PF00990">
    <property type="entry name" value="GGDEF"/>
    <property type="match status" value="1"/>
</dbReference>
<evidence type="ECO:0000313" key="5">
    <source>
        <dbReference type="EMBL" id="KGE72672.1"/>
    </source>
</evidence>
<evidence type="ECO:0000256" key="2">
    <source>
        <dbReference type="ARBA" id="ARBA00034247"/>
    </source>
</evidence>
<dbReference type="Proteomes" id="UP000029692">
    <property type="component" value="Unassembled WGS sequence"/>
</dbReference>
<dbReference type="SUPFAM" id="SSF55781">
    <property type="entry name" value="GAF domain-like"/>
    <property type="match status" value="1"/>
</dbReference>
<dbReference type="PANTHER" id="PTHR45138:SF9">
    <property type="entry name" value="DIGUANYLATE CYCLASE DGCM-RELATED"/>
    <property type="match status" value="1"/>
</dbReference>
<reference evidence="5 6" key="1">
    <citation type="submission" date="2014-05" db="EMBL/GenBank/DDBJ databases">
        <title>De novo Genome Sequence of Spirocheata sp.</title>
        <authorList>
            <person name="Shivani Y."/>
            <person name="Subhash Y."/>
            <person name="Tushar L."/>
            <person name="Sasikala C."/>
            <person name="Ramana C.V."/>
        </authorList>
    </citation>
    <scope>NUCLEOTIDE SEQUENCE [LARGE SCALE GENOMIC DNA]</scope>
    <source>
        <strain evidence="5 6">JC230</strain>
    </source>
</reference>
<dbReference type="SUPFAM" id="SSF55073">
    <property type="entry name" value="Nucleotide cyclase"/>
    <property type="match status" value="1"/>
</dbReference>
<comment type="caution">
    <text evidence="5">The sequence shown here is derived from an EMBL/GenBank/DDBJ whole genome shotgun (WGS) entry which is preliminary data.</text>
</comment>
<dbReference type="SMART" id="SM00267">
    <property type="entry name" value="GGDEF"/>
    <property type="match status" value="1"/>
</dbReference>
<dbReference type="EC" id="2.7.7.65" evidence="1"/>
<dbReference type="Gene3D" id="3.30.70.270">
    <property type="match status" value="1"/>
</dbReference>
<evidence type="ECO:0000313" key="6">
    <source>
        <dbReference type="Proteomes" id="UP000029692"/>
    </source>
</evidence>
<dbReference type="InterPro" id="IPR029787">
    <property type="entry name" value="Nucleotide_cyclase"/>
</dbReference>
<evidence type="ECO:0000256" key="1">
    <source>
        <dbReference type="ARBA" id="ARBA00012528"/>
    </source>
</evidence>
<dbReference type="Pfam" id="PF13185">
    <property type="entry name" value="GAF_2"/>
    <property type="match status" value="1"/>
</dbReference>
<dbReference type="OrthoDB" id="9779586at2"/>
<dbReference type="SMART" id="SM00065">
    <property type="entry name" value="GAF"/>
    <property type="match status" value="1"/>
</dbReference>
<dbReference type="InterPro" id="IPR000160">
    <property type="entry name" value="GGDEF_dom"/>
</dbReference>
<organism evidence="5 6">
    <name type="scientific">Spirochaeta lutea</name>
    <dbReference type="NCBI Taxonomy" id="1480694"/>
    <lineage>
        <taxon>Bacteria</taxon>
        <taxon>Pseudomonadati</taxon>
        <taxon>Spirochaetota</taxon>
        <taxon>Spirochaetia</taxon>
        <taxon>Spirochaetales</taxon>
        <taxon>Spirochaetaceae</taxon>
        <taxon>Spirochaeta</taxon>
    </lineage>
</organism>
<dbReference type="InterPro" id="IPR035965">
    <property type="entry name" value="PAS-like_dom_sf"/>
</dbReference>
<dbReference type="GO" id="GO:0052621">
    <property type="term" value="F:diguanylate cyclase activity"/>
    <property type="evidence" value="ECO:0007669"/>
    <property type="project" value="UniProtKB-EC"/>
</dbReference>
<dbReference type="Pfam" id="PF08447">
    <property type="entry name" value="PAS_3"/>
    <property type="match status" value="1"/>
</dbReference>
<gene>
    <name evidence="5" type="ORF">DC28_06365</name>
</gene>
<dbReference type="GO" id="GO:1902201">
    <property type="term" value="P:negative regulation of bacterial-type flagellum-dependent cell motility"/>
    <property type="evidence" value="ECO:0007669"/>
    <property type="project" value="TreeGrafter"/>
</dbReference>
<evidence type="ECO:0000259" key="4">
    <source>
        <dbReference type="PROSITE" id="PS50887"/>
    </source>
</evidence>
<dbReference type="CDD" id="cd00130">
    <property type="entry name" value="PAS"/>
    <property type="match status" value="1"/>
</dbReference>
<dbReference type="PROSITE" id="PS50112">
    <property type="entry name" value="PAS"/>
    <property type="match status" value="1"/>
</dbReference>
<dbReference type="eggNOG" id="COG3706">
    <property type="taxonomic scope" value="Bacteria"/>
</dbReference>